<gene>
    <name evidence="3" type="ORF">RJ639_014872</name>
</gene>
<proteinExistence type="predicted"/>
<keyword evidence="1" id="KW-0175">Coiled coil</keyword>
<evidence type="ECO:0000256" key="2">
    <source>
        <dbReference type="SAM" id="MobiDB-lite"/>
    </source>
</evidence>
<organism evidence="3 4">
    <name type="scientific">Escallonia herrerae</name>
    <dbReference type="NCBI Taxonomy" id="1293975"/>
    <lineage>
        <taxon>Eukaryota</taxon>
        <taxon>Viridiplantae</taxon>
        <taxon>Streptophyta</taxon>
        <taxon>Embryophyta</taxon>
        <taxon>Tracheophyta</taxon>
        <taxon>Spermatophyta</taxon>
        <taxon>Magnoliopsida</taxon>
        <taxon>eudicotyledons</taxon>
        <taxon>Gunneridae</taxon>
        <taxon>Pentapetalae</taxon>
        <taxon>asterids</taxon>
        <taxon>campanulids</taxon>
        <taxon>Escalloniales</taxon>
        <taxon>Escalloniaceae</taxon>
        <taxon>Escallonia</taxon>
    </lineage>
</organism>
<accession>A0AA89AMA3</accession>
<reference evidence="3" key="1">
    <citation type="submission" date="2022-12" db="EMBL/GenBank/DDBJ databases">
        <title>Draft genome assemblies for two species of Escallonia (Escalloniales).</title>
        <authorList>
            <person name="Chanderbali A."/>
            <person name="Dervinis C."/>
            <person name="Anghel I."/>
            <person name="Soltis D."/>
            <person name="Soltis P."/>
            <person name="Zapata F."/>
        </authorList>
    </citation>
    <scope>NUCLEOTIDE SEQUENCE</scope>
    <source>
        <strain evidence="3">UCBG64.0493</strain>
        <tissue evidence="3">Leaf</tissue>
    </source>
</reference>
<dbReference type="Proteomes" id="UP001188597">
    <property type="component" value="Unassembled WGS sequence"/>
</dbReference>
<feature type="region of interest" description="Disordered" evidence="2">
    <location>
        <begin position="27"/>
        <end position="50"/>
    </location>
</feature>
<keyword evidence="4" id="KW-1185">Reference proteome</keyword>
<comment type="caution">
    <text evidence="3">The sequence shown here is derived from an EMBL/GenBank/DDBJ whole genome shotgun (WGS) entry which is preliminary data.</text>
</comment>
<dbReference type="AlphaFoldDB" id="A0AA89AMA3"/>
<feature type="compositionally biased region" description="Polar residues" evidence="2">
    <location>
        <begin position="27"/>
        <end position="37"/>
    </location>
</feature>
<evidence type="ECO:0000313" key="4">
    <source>
        <dbReference type="Proteomes" id="UP001188597"/>
    </source>
</evidence>
<evidence type="ECO:0000313" key="3">
    <source>
        <dbReference type="EMBL" id="KAK3007815.1"/>
    </source>
</evidence>
<feature type="coiled-coil region" evidence="1">
    <location>
        <begin position="62"/>
        <end position="89"/>
    </location>
</feature>
<name>A0AA89AMA3_9ASTE</name>
<protein>
    <submittedName>
        <fullName evidence="3">Uncharacterized protein</fullName>
    </submittedName>
</protein>
<dbReference type="EMBL" id="JAVXUP010001820">
    <property type="protein sequence ID" value="KAK3007815.1"/>
    <property type="molecule type" value="Genomic_DNA"/>
</dbReference>
<sequence length="122" mass="14030">MASNFRAQYNKDYNVFLKKSFAANKSTLTGKSTSSQRTESEDGPPPPSRRRLLGLAFENAVAQLYRIRLAEAEARLERASAREAEMNRLIKEMRRFVSVMEILDAYLTRCLVELQQELDLLK</sequence>
<evidence type="ECO:0000256" key="1">
    <source>
        <dbReference type="SAM" id="Coils"/>
    </source>
</evidence>